<gene>
    <name evidence="4" type="ORF">SK069_18225</name>
</gene>
<dbReference type="InterPro" id="IPR001303">
    <property type="entry name" value="Aldolase_II/adducin_N"/>
</dbReference>
<dbReference type="InterPro" id="IPR036409">
    <property type="entry name" value="Aldolase_II/adducin_N_sf"/>
</dbReference>
<dbReference type="InterPro" id="IPR050197">
    <property type="entry name" value="Aldolase_class_II_sugar_metab"/>
</dbReference>
<sequence>MHAGEREQIAEAARELAATGLVRGTSGNLSLRVGDDVVVTPTGARLGTLRGDDVAVVGLDGEHRWGPLRATSELDLHLVAYRDHGAGAVVHSHPPAATAVSCLELDELPLVHYELLRLGGAVRIAPFAPFGTPELAALVGEALRDGRQAALMANHGATVVGGDLAGAIDQTDLLEWCCDVYLRARAAGPVQVLDAGQVQAVIDAAVARSYGTTHAASHDRSEA</sequence>
<reference evidence="4 5" key="1">
    <citation type="submission" date="2023-11" db="EMBL/GenBank/DDBJ databases">
        <authorList>
            <person name="Xu M."/>
            <person name="Jiang T."/>
        </authorList>
    </citation>
    <scope>NUCLEOTIDE SEQUENCE [LARGE SCALE GENOMIC DNA]</scope>
    <source>
        <strain evidence="4 5">SD</strain>
    </source>
</reference>
<evidence type="ECO:0000313" key="5">
    <source>
        <dbReference type="Proteomes" id="UP001277761"/>
    </source>
</evidence>
<evidence type="ECO:0000256" key="2">
    <source>
        <dbReference type="ARBA" id="ARBA00023239"/>
    </source>
</evidence>
<feature type="domain" description="Class II aldolase/adducin N-terminal" evidence="3">
    <location>
        <begin position="7"/>
        <end position="182"/>
    </location>
</feature>
<dbReference type="RefSeq" id="WP_319955692.1">
    <property type="nucleotide sequence ID" value="NZ_JAXAVX010000016.1"/>
</dbReference>
<protein>
    <submittedName>
        <fullName evidence="4">Class II aldolase/adducin family protein</fullName>
    </submittedName>
</protein>
<comment type="caution">
    <text evidence="4">The sequence shown here is derived from an EMBL/GenBank/DDBJ whole genome shotgun (WGS) entry which is preliminary data.</text>
</comment>
<keyword evidence="2" id="KW-0456">Lyase</keyword>
<organism evidence="4 5">
    <name type="scientific">Patulibacter brassicae</name>
    <dbReference type="NCBI Taxonomy" id="1705717"/>
    <lineage>
        <taxon>Bacteria</taxon>
        <taxon>Bacillati</taxon>
        <taxon>Actinomycetota</taxon>
        <taxon>Thermoleophilia</taxon>
        <taxon>Solirubrobacterales</taxon>
        <taxon>Patulibacteraceae</taxon>
        <taxon>Patulibacter</taxon>
    </lineage>
</organism>
<evidence type="ECO:0000313" key="4">
    <source>
        <dbReference type="EMBL" id="MDX8153542.1"/>
    </source>
</evidence>
<dbReference type="EMBL" id="JAXAVX010000016">
    <property type="protein sequence ID" value="MDX8153542.1"/>
    <property type="molecule type" value="Genomic_DNA"/>
</dbReference>
<dbReference type="PANTHER" id="PTHR22789:SF0">
    <property type="entry name" value="3-OXO-TETRONATE 4-PHOSPHATE DECARBOXYLASE-RELATED"/>
    <property type="match status" value="1"/>
</dbReference>
<evidence type="ECO:0000256" key="1">
    <source>
        <dbReference type="ARBA" id="ARBA00022723"/>
    </source>
</evidence>
<evidence type="ECO:0000259" key="3">
    <source>
        <dbReference type="SMART" id="SM01007"/>
    </source>
</evidence>
<dbReference type="SMART" id="SM01007">
    <property type="entry name" value="Aldolase_II"/>
    <property type="match status" value="1"/>
</dbReference>
<name>A0ABU4VQA1_9ACTN</name>
<dbReference type="SUPFAM" id="SSF53639">
    <property type="entry name" value="AraD/HMP-PK domain-like"/>
    <property type="match status" value="1"/>
</dbReference>
<dbReference type="Gene3D" id="3.40.225.10">
    <property type="entry name" value="Class II aldolase/adducin N-terminal domain"/>
    <property type="match status" value="1"/>
</dbReference>
<dbReference type="PANTHER" id="PTHR22789">
    <property type="entry name" value="FUCULOSE PHOSPHATE ALDOLASE"/>
    <property type="match status" value="1"/>
</dbReference>
<keyword evidence="5" id="KW-1185">Reference proteome</keyword>
<dbReference type="Proteomes" id="UP001277761">
    <property type="component" value="Unassembled WGS sequence"/>
</dbReference>
<dbReference type="Pfam" id="PF00596">
    <property type="entry name" value="Aldolase_II"/>
    <property type="match status" value="1"/>
</dbReference>
<keyword evidence="1" id="KW-0479">Metal-binding</keyword>
<accession>A0ABU4VQA1</accession>
<proteinExistence type="predicted"/>